<dbReference type="RefSeq" id="WP_286681996.1">
    <property type="nucleotide sequence ID" value="NZ_DAIRLQ010000005.1"/>
</dbReference>
<protein>
    <recommendedName>
        <fullName evidence="3 5">Regulatory protein RecX</fullName>
    </recommendedName>
</protein>
<evidence type="ECO:0000313" key="9">
    <source>
        <dbReference type="EMBL" id="HAR55433.1"/>
    </source>
</evidence>
<feature type="domain" description="RecX third three-helical" evidence="7">
    <location>
        <begin position="102"/>
        <end position="149"/>
    </location>
</feature>
<feature type="domain" description="RecX first three-helical" evidence="8">
    <location>
        <begin position="12"/>
        <end position="50"/>
    </location>
</feature>
<dbReference type="HAMAP" id="MF_01114">
    <property type="entry name" value="RecX"/>
    <property type="match status" value="1"/>
</dbReference>
<evidence type="ECO:0000256" key="4">
    <source>
        <dbReference type="ARBA" id="ARBA00022490"/>
    </source>
</evidence>
<dbReference type="Proteomes" id="UP000262878">
    <property type="component" value="Unassembled WGS sequence"/>
</dbReference>
<dbReference type="InterPro" id="IPR053925">
    <property type="entry name" value="RecX_HTH_3rd"/>
</dbReference>
<dbReference type="STRING" id="314276.OS145_10555"/>
<proteinExistence type="inferred from homology"/>
<evidence type="ECO:0000259" key="8">
    <source>
        <dbReference type="Pfam" id="PF21982"/>
    </source>
</evidence>
<dbReference type="GO" id="GO:0006282">
    <property type="term" value="P:regulation of DNA repair"/>
    <property type="evidence" value="ECO:0007669"/>
    <property type="project" value="UniProtKB-UniRule"/>
</dbReference>
<dbReference type="PANTHER" id="PTHR33602">
    <property type="entry name" value="REGULATORY PROTEIN RECX FAMILY PROTEIN"/>
    <property type="match status" value="1"/>
</dbReference>
<reference evidence="9 10" key="1">
    <citation type="journal article" date="2018" name="Nat. Biotechnol.">
        <title>A standardized bacterial taxonomy based on genome phylogeny substantially revises the tree of life.</title>
        <authorList>
            <person name="Parks D.H."/>
            <person name="Chuvochina M."/>
            <person name="Waite D.W."/>
            <person name="Rinke C."/>
            <person name="Skarshewski A."/>
            <person name="Chaumeil P.A."/>
            <person name="Hugenholtz P."/>
        </authorList>
    </citation>
    <scope>NUCLEOTIDE SEQUENCE [LARGE SCALE GENOMIC DNA]</scope>
    <source>
        <strain evidence="9">UBA9360</strain>
    </source>
</reference>
<evidence type="ECO:0000259" key="7">
    <source>
        <dbReference type="Pfam" id="PF21981"/>
    </source>
</evidence>
<dbReference type="Gene3D" id="1.10.10.10">
    <property type="entry name" value="Winged helix-like DNA-binding domain superfamily/Winged helix DNA-binding domain"/>
    <property type="match status" value="3"/>
</dbReference>
<gene>
    <name evidence="5" type="primary">recX</name>
    <name evidence="9" type="ORF">DCR58_01465</name>
</gene>
<dbReference type="Pfam" id="PF02631">
    <property type="entry name" value="RecX_HTH2"/>
    <property type="match status" value="1"/>
</dbReference>
<name>A0A348WLM1_9GAMM</name>
<feature type="domain" description="RecX second three-helical" evidence="6">
    <location>
        <begin position="57"/>
        <end position="98"/>
    </location>
</feature>
<dbReference type="GO" id="GO:0005737">
    <property type="term" value="C:cytoplasm"/>
    <property type="evidence" value="ECO:0007669"/>
    <property type="project" value="UniProtKB-SubCell"/>
</dbReference>
<dbReference type="Pfam" id="PF21981">
    <property type="entry name" value="RecX_HTH3"/>
    <property type="match status" value="1"/>
</dbReference>
<dbReference type="InterPro" id="IPR036388">
    <property type="entry name" value="WH-like_DNA-bd_sf"/>
</dbReference>
<accession>A0A348WLM1</accession>
<comment type="subcellular location">
    <subcellularLocation>
        <location evidence="1 5">Cytoplasm</location>
    </subcellularLocation>
</comment>
<evidence type="ECO:0000256" key="5">
    <source>
        <dbReference type="HAMAP-Rule" id="MF_01114"/>
    </source>
</evidence>
<sequence>MKSSHDDEQVLREKCFKLLTKREHSRFELIYKLSQRGFERPLVEQVVDRMQEEGWQSDERFAQSFAREKVMQRQGRTKIVAQATQQRGVDKALIEQALQRLEVDWFELCQQVYQSKFGSTQPSDRKDWAKRARFLMQRGFSQEHIKFAIQAHDDD</sequence>
<dbReference type="InterPro" id="IPR053926">
    <property type="entry name" value="RecX_HTH_1st"/>
</dbReference>
<evidence type="ECO:0000256" key="1">
    <source>
        <dbReference type="ARBA" id="ARBA00004496"/>
    </source>
</evidence>
<organism evidence="9 10">
    <name type="scientific">Idiomarina baltica</name>
    <dbReference type="NCBI Taxonomy" id="190892"/>
    <lineage>
        <taxon>Bacteria</taxon>
        <taxon>Pseudomonadati</taxon>
        <taxon>Pseudomonadota</taxon>
        <taxon>Gammaproteobacteria</taxon>
        <taxon>Alteromonadales</taxon>
        <taxon>Idiomarinaceae</taxon>
        <taxon>Idiomarina</taxon>
    </lineage>
</organism>
<dbReference type="EMBL" id="DMUP01000035">
    <property type="protein sequence ID" value="HAR55433.1"/>
    <property type="molecule type" value="Genomic_DNA"/>
</dbReference>
<dbReference type="InterPro" id="IPR053924">
    <property type="entry name" value="RecX_HTH_2nd"/>
</dbReference>
<dbReference type="PANTHER" id="PTHR33602:SF1">
    <property type="entry name" value="REGULATORY PROTEIN RECX FAMILY PROTEIN"/>
    <property type="match status" value="1"/>
</dbReference>
<evidence type="ECO:0000256" key="2">
    <source>
        <dbReference type="ARBA" id="ARBA00009695"/>
    </source>
</evidence>
<evidence type="ECO:0000313" key="10">
    <source>
        <dbReference type="Proteomes" id="UP000262878"/>
    </source>
</evidence>
<dbReference type="InterPro" id="IPR003783">
    <property type="entry name" value="Regulatory_RecX"/>
</dbReference>
<comment type="function">
    <text evidence="5">Modulates RecA activity.</text>
</comment>
<keyword evidence="4 5" id="KW-0963">Cytoplasm</keyword>
<evidence type="ECO:0000256" key="3">
    <source>
        <dbReference type="ARBA" id="ARBA00018111"/>
    </source>
</evidence>
<dbReference type="AlphaFoldDB" id="A0A348WLM1"/>
<comment type="caution">
    <text evidence="9">The sequence shown here is derived from an EMBL/GenBank/DDBJ whole genome shotgun (WGS) entry which is preliminary data.</text>
</comment>
<dbReference type="Pfam" id="PF21982">
    <property type="entry name" value="RecX_HTH1"/>
    <property type="match status" value="1"/>
</dbReference>
<evidence type="ECO:0000259" key="6">
    <source>
        <dbReference type="Pfam" id="PF02631"/>
    </source>
</evidence>
<comment type="similarity">
    <text evidence="2 5">Belongs to the RecX family.</text>
</comment>